<proteinExistence type="predicted"/>
<evidence type="ECO:0000313" key="2">
    <source>
        <dbReference type="EMBL" id="JAH07984.1"/>
    </source>
</evidence>
<accession>A0A0E9PU10</accession>
<reference evidence="2" key="1">
    <citation type="submission" date="2014-11" db="EMBL/GenBank/DDBJ databases">
        <authorList>
            <person name="Amaro Gonzalez C."/>
        </authorList>
    </citation>
    <scope>NUCLEOTIDE SEQUENCE</scope>
</reference>
<reference evidence="2" key="2">
    <citation type="journal article" date="2015" name="Fish Shellfish Immunol.">
        <title>Early steps in the European eel (Anguilla anguilla)-Vibrio vulnificus interaction in the gills: Role of the RtxA13 toxin.</title>
        <authorList>
            <person name="Callol A."/>
            <person name="Pajuelo D."/>
            <person name="Ebbesson L."/>
            <person name="Teles M."/>
            <person name="MacKenzie S."/>
            <person name="Amaro C."/>
        </authorList>
    </citation>
    <scope>NUCLEOTIDE SEQUENCE</scope>
</reference>
<feature type="compositionally biased region" description="Low complexity" evidence="1">
    <location>
        <begin position="28"/>
        <end position="42"/>
    </location>
</feature>
<dbReference type="EMBL" id="GBXM01100593">
    <property type="protein sequence ID" value="JAH07984.1"/>
    <property type="molecule type" value="Transcribed_RNA"/>
</dbReference>
<protein>
    <submittedName>
        <fullName evidence="2">Uncharacterized protein</fullName>
    </submittedName>
</protein>
<feature type="region of interest" description="Disordered" evidence="1">
    <location>
        <begin position="28"/>
        <end position="49"/>
    </location>
</feature>
<evidence type="ECO:0000256" key="1">
    <source>
        <dbReference type="SAM" id="MobiDB-lite"/>
    </source>
</evidence>
<name>A0A0E9PU10_ANGAN</name>
<dbReference type="AlphaFoldDB" id="A0A0E9PU10"/>
<sequence length="49" mass="5228">MDEGDCFFGFLEDFVGIAEFMQASSISLSSSSESSSMSFSGSLDNLDKS</sequence>
<organism evidence="2">
    <name type="scientific">Anguilla anguilla</name>
    <name type="common">European freshwater eel</name>
    <name type="synonym">Muraena anguilla</name>
    <dbReference type="NCBI Taxonomy" id="7936"/>
    <lineage>
        <taxon>Eukaryota</taxon>
        <taxon>Metazoa</taxon>
        <taxon>Chordata</taxon>
        <taxon>Craniata</taxon>
        <taxon>Vertebrata</taxon>
        <taxon>Euteleostomi</taxon>
        <taxon>Actinopterygii</taxon>
        <taxon>Neopterygii</taxon>
        <taxon>Teleostei</taxon>
        <taxon>Anguilliformes</taxon>
        <taxon>Anguillidae</taxon>
        <taxon>Anguilla</taxon>
    </lineage>
</organism>